<dbReference type="Proteomes" id="UP000798808">
    <property type="component" value="Unassembled WGS sequence"/>
</dbReference>
<name>A0ABW9RVY8_9BACT</name>
<evidence type="ECO:0000313" key="11">
    <source>
        <dbReference type="Proteomes" id="UP000798808"/>
    </source>
</evidence>
<proteinExistence type="inferred from homology"/>
<evidence type="ECO:0000256" key="6">
    <source>
        <dbReference type="ARBA" id="ARBA00023136"/>
    </source>
</evidence>
<comment type="subcellular location">
    <subcellularLocation>
        <location evidence="1">Cell outer membrane</location>
        <topology evidence="1">Multi-pass membrane protein</topology>
    </subcellularLocation>
</comment>
<evidence type="ECO:0000256" key="8">
    <source>
        <dbReference type="SAM" id="SignalP"/>
    </source>
</evidence>
<comment type="similarity">
    <text evidence="2">Belongs to the OmpP1/FadL family.</text>
</comment>
<evidence type="ECO:0000256" key="2">
    <source>
        <dbReference type="ARBA" id="ARBA00008163"/>
    </source>
</evidence>
<feature type="signal peptide" evidence="8">
    <location>
        <begin position="1"/>
        <end position="23"/>
    </location>
</feature>
<keyword evidence="4" id="KW-0812">Transmembrane</keyword>
<evidence type="ECO:0000256" key="1">
    <source>
        <dbReference type="ARBA" id="ARBA00004571"/>
    </source>
</evidence>
<protein>
    <recommendedName>
        <fullName evidence="9">DUF6562 domain-containing protein</fullName>
    </recommendedName>
</protein>
<evidence type="ECO:0000256" key="3">
    <source>
        <dbReference type="ARBA" id="ARBA00022452"/>
    </source>
</evidence>
<dbReference type="Pfam" id="PF20200">
    <property type="entry name" value="DUF6562"/>
    <property type="match status" value="1"/>
</dbReference>
<evidence type="ECO:0000259" key="9">
    <source>
        <dbReference type="Pfam" id="PF20200"/>
    </source>
</evidence>
<dbReference type="RefSeq" id="WP_155175405.1">
    <property type="nucleotide sequence ID" value="NZ_BAAAFL010000010.1"/>
</dbReference>
<sequence>MNRLIKLISIGLLQLCLLVTAKAQDAGDFSATALDMSRTYLGGSARIQGLGGAQTSLGGDISSASSNPAGLGFFNRSEFSFSPTLNVISSSSDYLGTSVNDSKLNLNFANLGVVLNKTKGDLVESKWRGGSFGLSLNRIADFQNRVTYEGDSYNPVDSNGDIVLDANSPKDFIEYAVLSAGIDGSGNLTYNGNSFVELAYETYLIDVFPVSPTESIVDRDIYATDENGSLLTDNNGDPIYVPAFPEEKFPTRQRETINSKGGIYQTSISYGGNYNDRVYFGAGIGILSVDRDVERIYTEEPTQATLRRLTLIDNYNISGIGINATFGVIARPVAPILLGLSYTTPSYYGMEQTQETILQADYTGSTDYRDAYHDWTITYTPFNYNISTPSRVSGGITYFIGKNGFITGDVERVNYSQAKLSNGDDGYTFSDSNQGIDQYEAVYNYRAGAEYRFDMFRVRAGFNYLGDPTDDGVDNSESKVSVGAGIRTKDFFVDLGLVNSLGRNSTIMPYPGAAVAEVENTNTTATISVGFFF</sequence>
<keyword evidence="11" id="KW-1185">Reference proteome</keyword>
<dbReference type="InterPro" id="IPR046692">
    <property type="entry name" value="DUF6562"/>
</dbReference>
<comment type="caution">
    <text evidence="10">The sequence shown here is derived from an EMBL/GenBank/DDBJ whole genome shotgun (WGS) entry which is preliminary data.</text>
</comment>
<dbReference type="EMBL" id="SMLW01000655">
    <property type="protein sequence ID" value="MTI28153.1"/>
    <property type="molecule type" value="Genomic_DNA"/>
</dbReference>
<keyword evidence="3" id="KW-1134">Transmembrane beta strand</keyword>
<evidence type="ECO:0000256" key="4">
    <source>
        <dbReference type="ARBA" id="ARBA00022692"/>
    </source>
</evidence>
<keyword evidence="5 8" id="KW-0732">Signal</keyword>
<keyword evidence="6" id="KW-0472">Membrane</keyword>
<gene>
    <name evidence="10" type="ORF">E1163_24565</name>
</gene>
<accession>A0ABW9RVY8</accession>
<evidence type="ECO:0000256" key="5">
    <source>
        <dbReference type="ARBA" id="ARBA00022729"/>
    </source>
</evidence>
<evidence type="ECO:0000313" key="10">
    <source>
        <dbReference type="EMBL" id="MTI28153.1"/>
    </source>
</evidence>
<keyword evidence="7" id="KW-0998">Cell outer membrane</keyword>
<feature type="domain" description="DUF6562" evidence="9">
    <location>
        <begin position="343"/>
        <end position="446"/>
    </location>
</feature>
<feature type="chain" id="PRO_5045931696" description="DUF6562 domain-containing protein" evidence="8">
    <location>
        <begin position="24"/>
        <end position="533"/>
    </location>
</feature>
<organism evidence="10 11">
    <name type="scientific">Fulvivirga kasyanovii</name>
    <dbReference type="NCBI Taxonomy" id="396812"/>
    <lineage>
        <taxon>Bacteria</taxon>
        <taxon>Pseudomonadati</taxon>
        <taxon>Bacteroidota</taxon>
        <taxon>Cytophagia</taxon>
        <taxon>Cytophagales</taxon>
        <taxon>Fulvivirgaceae</taxon>
        <taxon>Fulvivirga</taxon>
    </lineage>
</organism>
<reference evidence="10 11" key="1">
    <citation type="submission" date="2019-02" db="EMBL/GenBank/DDBJ databases">
        <authorList>
            <person name="Goldberg S.R."/>
            <person name="Haltli B.A."/>
            <person name="Correa H."/>
            <person name="Russell K.G."/>
        </authorList>
    </citation>
    <scope>NUCLEOTIDE SEQUENCE [LARGE SCALE GENOMIC DNA]</scope>
    <source>
        <strain evidence="10 11">JCM 16186</strain>
    </source>
</reference>
<dbReference type="SUPFAM" id="SSF56935">
    <property type="entry name" value="Porins"/>
    <property type="match status" value="1"/>
</dbReference>
<dbReference type="PANTHER" id="PTHR35093:SF8">
    <property type="entry name" value="OUTER MEMBRANE PROTEIN NMB0088-RELATED"/>
    <property type="match status" value="1"/>
</dbReference>
<dbReference type="Gene3D" id="2.40.160.60">
    <property type="entry name" value="Outer membrane protein transport protein (OMPP1/FadL/TodX)"/>
    <property type="match status" value="1"/>
</dbReference>
<evidence type="ECO:0000256" key="7">
    <source>
        <dbReference type="ARBA" id="ARBA00023237"/>
    </source>
</evidence>
<dbReference type="InterPro" id="IPR005017">
    <property type="entry name" value="OMPP1/FadL/TodX"/>
</dbReference>
<dbReference type="PANTHER" id="PTHR35093">
    <property type="entry name" value="OUTER MEMBRANE PROTEIN NMB0088-RELATED"/>
    <property type="match status" value="1"/>
</dbReference>